<evidence type="ECO:0000313" key="29">
    <source>
        <dbReference type="Proteomes" id="UP001374579"/>
    </source>
</evidence>
<dbReference type="Gene3D" id="3.40.50.300">
    <property type="entry name" value="P-loop containing nucleotide triphosphate hydrolases"/>
    <property type="match status" value="1"/>
</dbReference>
<evidence type="ECO:0000256" key="24">
    <source>
        <dbReference type="ARBA" id="ARBA00047660"/>
    </source>
</evidence>
<keyword evidence="19" id="KW-0472">Membrane</keyword>
<dbReference type="SMART" id="SM00175">
    <property type="entry name" value="RAB"/>
    <property type="match status" value="1"/>
</dbReference>
<evidence type="ECO:0000256" key="19">
    <source>
        <dbReference type="ARBA" id="ARBA00023136"/>
    </source>
</evidence>
<dbReference type="NCBIfam" id="TIGR00231">
    <property type="entry name" value="small_GTP"/>
    <property type="match status" value="1"/>
</dbReference>
<accession>A0AAN9BQH4</accession>
<dbReference type="GO" id="GO:0000421">
    <property type="term" value="C:autophagosome membrane"/>
    <property type="evidence" value="ECO:0007669"/>
    <property type="project" value="UniProtKB-SubCell"/>
</dbReference>
<keyword evidence="16" id="KW-0653">Protein transport</keyword>
<keyword evidence="13" id="KW-0547">Nucleotide-binding</keyword>
<dbReference type="PROSITE" id="PS51419">
    <property type="entry name" value="RAB"/>
    <property type="match status" value="1"/>
</dbReference>
<evidence type="ECO:0000256" key="17">
    <source>
        <dbReference type="ARBA" id="ARBA00023006"/>
    </source>
</evidence>
<dbReference type="PROSITE" id="PS51421">
    <property type="entry name" value="RAS"/>
    <property type="match status" value="1"/>
</dbReference>
<dbReference type="PRINTS" id="PR00449">
    <property type="entry name" value="RASTRNSFRMNG"/>
</dbReference>
<comment type="subunit">
    <text evidence="27">Interacts with ZFYVE20. Does not interact with the GDP dissociation inhibitors ARHGDIA and ARHGDIB.</text>
</comment>
<evidence type="ECO:0000256" key="15">
    <source>
        <dbReference type="ARBA" id="ARBA00022842"/>
    </source>
</evidence>
<keyword evidence="23" id="KW-0968">Cytoplasmic vesicle</keyword>
<dbReference type="AlphaFoldDB" id="A0AAN9BQH4"/>
<evidence type="ECO:0000256" key="6">
    <source>
        <dbReference type="ARBA" id="ARBA00004652"/>
    </source>
</evidence>
<evidence type="ECO:0000256" key="12">
    <source>
        <dbReference type="ARBA" id="ARBA00022723"/>
    </source>
</evidence>
<evidence type="ECO:0000256" key="11">
    <source>
        <dbReference type="ARBA" id="ARBA00022553"/>
    </source>
</evidence>
<evidence type="ECO:0000256" key="4">
    <source>
        <dbReference type="ARBA" id="ARBA00004556"/>
    </source>
</evidence>
<dbReference type="InterPro" id="IPR005225">
    <property type="entry name" value="Small_GTP-bd"/>
</dbReference>
<evidence type="ECO:0000256" key="16">
    <source>
        <dbReference type="ARBA" id="ARBA00022927"/>
    </source>
</evidence>
<reference evidence="28 29" key="1">
    <citation type="submission" date="2024-02" db="EMBL/GenBank/DDBJ databases">
        <title>Chromosome-scale genome assembly of the rough periwinkle Littorina saxatilis.</title>
        <authorList>
            <person name="De Jode A."/>
            <person name="Faria R."/>
            <person name="Formenti G."/>
            <person name="Sims Y."/>
            <person name="Smith T.P."/>
            <person name="Tracey A."/>
            <person name="Wood J.M.D."/>
            <person name="Zagrodzka Z.B."/>
            <person name="Johannesson K."/>
            <person name="Butlin R.K."/>
            <person name="Leder E.H."/>
        </authorList>
    </citation>
    <scope>NUCLEOTIDE SEQUENCE [LARGE SCALE GENOMIC DNA]</scope>
    <source>
        <strain evidence="28">Snail1</strain>
        <tissue evidence="28">Muscle</tissue>
    </source>
</reference>
<evidence type="ECO:0000256" key="22">
    <source>
        <dbReference type="ARBA" id="ARBA00023289"/>
    </source>
</evidence>
<dbReference type="InterPro" id="IPR001806">
    <property type="entry name" value="Small_GTPase"/>
</dbReference>
<evidence type="ECO:0000256" key="13">
    <source>
        <dbReference type="ARBA" id="ARBA00022741"/>
    </source>
</evidence>
<dbReference type="SMART" id="SM00174">
    <property type="entry name" value="RHO"/>
    <property type="match status" value="1"/>
</dbReference>
<evidence type="ECO:0000256" key="25">
    <source>
        <dbReference type="ARBA" id="ARBA00067822"/>
    </source>
</evidence>
<evidence type="ECO:0000256" key="26">
    <source>
        <dbReference type="ARBA" id="ARBA00093319"/>
    </source>
</evidence>
<sequence>MASNKVDAKVVLLGKSYAGKTCLVERYLKDRFLGETVPYQNTIGAAYGAKTVNIDGHSIVIGIWDTAGSERYEAMSRIYYRGAKAAILCFDLTDKSSFDRIRFWIGELHQHEENCKIYLCATKCDLVEENPERRAVQDSVAKALAKDCMANIYETSSKTGKNIDELFEKIAEDYVKEKVAADELEQEAIRIAEIGRKAHCPCS</sequence>
<organism evidence="28 29">
    <name type="scientific">Littorina saxatilis</name>
    <dbReference type="NCBI Taxonomy" id="31220"/>
    <lineage>
        <taxon>Eukaryota</taxon>
        <taxon>Metazoa</taxon>
        <taxon>Spiralia</taxon>
        <taxon>Lophotrochozoa</taxon>
        <taxon>Mollusca</taxon>
        <taxon>Gastropoda</taxon>
        <taxon>Caenogastropoda</taxon>
        <taxon>Littorinimorpha</taxon>
        <taxon>Littorinoidea</taxon>
        <taxon>Littorinidae</taxon>
        <taxon>Littorina</taxon>
    </lineage>
</organism>
<comment type="subcellular location">
    <subcellularLocation>
        <location evidence="2">Cytoplasm</location>
        <location evidence="2">Cytoskeleton</location>
        <location evidence="2">Spindle</location>
    </subcellularLocation>
    <subcellularLocation>
        <location evidence="3">Cytoplasm</location>
        <location evidence="3">Cytosol</location>
    </subcellularLocation>
    <subcellularLocation>
        <location evidence="4">Cytoplasm</location>
        <location evidence="4">Perinuclear region</location>
    </subcellularLocation>
    <subcellularLocation>
        <location evidence="6">Cytoplasmic vesicle</location>
        <location evidence="6">Autophagosome membrane</location>
    </subcellularLocation>
    <subcellularLocation>
        <location evidence="5">Membrane</location>
        <topology evidence="5">Lipid-anchor</topology>
    </subcellularLocation>
</comment>
<proteinExistence type="inferred from homology"/>
<keyword evidence="11" id="KW-0597">Phosphoprotein</keyword>
<dbReference type="Pfam" id="PF00071">
    <property type="entry name" value="Ras"/>
    <property type="match status" value="1"/>
</dbReference>
<keyword evidence="22" id="KW-0636">Prenylation</keyword>
<dbReference type="GO" id="GO:0003925">
    <property type="term" value="F:G protein activity"/>
    <property type="evidence" value="ECO:0007669"/>
    <property type="project" value="UniProtKB-EC"/>
</dbReference>
<evidence type="ECO:0000256" key="21">
    <source>
        <dbReference type="ARBA" id="ARBA00023288"/>
    </source>
</evidence>
<evidence type="ECO:0000256" key="20">
    <source>
        <dbReference type="ARBA" id="ARBA00023212"/>
    </source>
</evidence>
<keyword evidence="17" id="KW-0072">Autophagy</keyword>
<dbReference type="GO" id="GO:0031410">
    <property type="term" value="C:cytoplasmic vesicle"/>
    <property type="evidence" value="ECO:0007669"/>
    <property type="project" value="UniProtKB-KW"/>
</dbReference>
<dbReference type="GO" id="GO:0005829">
    <property type="term" value="C:cytosol"/>
    <property type="evidence" value="ECO:0007669"/>
    <property type="project" value="UniProtKB-SubCell"/>
</dbReference>
<evidence type="ECO:0000256" key="1">
    <source>
        <dbReference type="ARBA" id="ARBA00001946"/>
    </source>
</evidence>
<dbReference type="SMART" id="SM00173">
    <property type="entry name" value="RAS"/>
    <property type="match status" value="1"/>
</dbReference>
<evidence type="ECO:0000256" key="18">
    <source>
        <dbReference type="ARBA" id="ARBA00023134"/>
    </source>
</evidence>
<comment type="caution">
    <text evidence="28">The sequence shown here is derived from an EMBL/GenBank/DDBJ whole genome shotgun (WGS) entry which is preliminary data.</text>
</comment>
<dbReference type="EC" id="3.6.5.2" evidence="8"/>
<keyword evidence="14" id="KW-0378">Hydrolase</keyword>
<keyword evidence="12" id="KW-0479">Metal-binding</keyword>
<keyword evidence="9" id="KW-0813">Transport</keyword>
<dbReference type="PANTHER" id="PTHR47978">
    <property type="match status" value="1"/>
</dbReference>
<evidence type="ECO:0000256" key="7">
    <source>
        <dbReference type="ARBA" id="ARBA00006270"/>
    </source>
</evidence>
<evidence type="ECO:0000256" key="27">
    <source>
        <dbReference type="ARBA" id="ARBA00093500"/>
    </source>
</evidence>
<evidence type="ECO:0000256" key="2">
    <source>
        <dbReference type="ARBA" id="ARBA00004186"/>
    </source>
</evidence>
<dbReference type="SMART" id="SM00176">
    <property type="entry name" value="RAN"/>
    <property type="match status" value="1"/>
</dbReference>
<dbReference type="GO" id="GO:0046872">
    <property type="term" value="F:metal ion binding"/>
    <property type="evidence" value="ECO:0007669"/>
    <property type="project" value="UniProtKB-KW"/>
</dbReference>
<dbReference type="SUPFAM" id="SSF52540">
    <property type="entry name" value="P-loop containing nucleoside triphosphate hydrolases"/>
    <property type="match status" value="1"/>
</dbReference>
<evidence type="ECO:0000256" key="3">
    <source>
        <dbReference type="ARBA" id="ARBA00004514"/>
    </source>
</evidence>
<keyword evidence="18" id="KW-0342">GTP-binding</keyword>
<dbReference type="GO" id="GO:0015031">
    <property type="term" value="P:protein transport"/>
    <property type="evidence" value="ECO:0007669"/>
    <property type="project" value="UniProtKB-KW"/>
</dbReference>
<dbReference type="InterPro" id="IPR027417">
    <property type="entry name" value="P-loop_NTPase"/>
</dbReference>
<comment type="function">
    <text evidence="26">The small GTPases Rab are key regulators of intracellular membrane trafficking, from the formation of transport vesicles to their fusion with membranes. Rabs cycle between an inactive GDP-bound form and an active GTP-bound form that is able to recruit to membranes different sets of downstream effectors directly responsible for vesicle formation, movement, tethering and fusion. RAB24 is an atypical RAB protein that presents low GTPase activity and thereby exists predominantly in the GTP-bound active state. RAB24 is required for the clearance of late autophagic vacuoles under basal conditions. It is not needed for starvation-induced autophagy. Involved in the modulation of meiotic apparatus assembly and meiotic progression during oocyte maturation, possibly through regulation of kinetochore-microtubule interaction.</text>
</comment>
<dbReference type="Proteomes" id="UP001374579">
    <property type="component" value="Unassembled WGS sequence"/>
</dbReference>
<evidence type="ECO:0000256" key="23">
    <source>
        <dbReference type="ARBA" id="ARBA00023329"/>
    </source>
</evidence>
<gene>
    <name evidence="28" type="ORF">V1264_013366</name>
</gene>
<comment type="catalytic activity">
    <reaction evidence="24">
        <text>GTP + H2O = GDP + phosphate + H(+)</text>
        <dbReference type="Rhea" id="RHEA:19669"/>
        <dbReference type="ChEBI" id="CHEBI:15377"/>
        <dbReference type="ChEBI" id="CHEBI:15378"/>
        <dbReference type="ChEBI" id="CHEBI:37565"/>
        <dbReference type="ChEBI" id="CHEBI:43474"/>
        <dbReference type="ChEBI" id="CHEBI:58189"/>
        <dbReference type="EC" id="3.6.5.2"/>
    </reaction>
    <physiologicalReaction direction="left-to-right" evidence="24">
        <dbReference type="Rhea" id="RHEA:19670"/>
    </physiologicalReaction>
</comment>
<dbReference type="GO" id="GO:0005819">
    <property type="term" value="C:spindle"/>
    <property type="evidence" value="ECO:0007669"/>
    <property type="project" value="UniProtKB-SubCell"/>
</dbReference>
<comment type="cofactor">
    <cofactor evidence="1">
        <name>Mg(2+)</name>
        <dbReference type="ChEBI" id="CHEBI:18420"/>
    </cofactor>
</comment>
<keyword evidence="10" id="KW-0963">Cytoplasm</keyword>
<keyword evidence="20" id="KW-0206">Cytoskeleton</keyword>
<dbReference type="PROSITE" id="PS51420">
    <property type="entry name" value="RHO"/>
    <property type="match status" value="1"/>
</dbReference>
<dbReference type="GO" id="GO:0005525">
    <property type="term" value="F:GTP binding"/>
    <property type="evidence" value="ECO:0007669"/>
    <property type="project" value="UniProtKB-KW"/>
</dbReference>
<evidence type="ECO:0000256" key="14">
    <source>
        <dbReference type="ARBA" id="ARBA00022801"/>
    </source>
</evidence>
<keyword evidence="21" id="KW-0449">Lipoprotein</keyword>
<dbReference type="GO" id="GO:0006914">
    <property type="term" value="P:autophagy"/>
    <property type="evidence" value="ECO:0007669"/>
    <property type="project" value="UniProtKB-KW"/>
</dbReference>
<dbReference type="GO" id="GO:0048471">
    <property type="term" value="C:perinuclear region of cytoplasm"/>
    <property type="evidence" value="ECO:0007669"/>
    <property type="project" value="UniProtKB-SubCell"/>
</dbReference>
<name>A0AAN9BQH4_9CAEN</name>
<evidence type="ECO:0000256" key="9">
    <source>
        <dbReference type="ARBA" id="ARBA00022448"/>
    </source>
</evidence>
<protein>
    <recommendedName>
        <fullName evidence="25">Ras-related protein Rab-24</fullName>
        <ecNumber evidence="8">3.6.5.2</ecNumber>
    </recommendedName>
</protein>
<dbReference type="EMBL" id="JBAMIC010000003">
    <property type="protein sequence ID" value="KAK7109305.1"/>
    <property type="molecule type" value="Genomic_DNA"/>
</dbReference>
<dbReference type="FunFam" id="3.40.50.300:FF:000799">
    <property type="entry name" value="ras-related protein Rab-24 isoform X1"/>
    <property type="match status" value="1"/>
</dbReference>
<evidence type="ECO:0000313" key="28">
    <source>
        <dbReference type="EMBL" id="KAK7109305.1"/>
    </source>
</evidence>
<evidence type="ECO:0000256" key="8">
    <source>
        <dbReference type="ARBA" id="ARBA00011984"/>
    </source>
</evidence>
<comment type="similarity">
    <text evidence="7">Belongs to the small GTPase superfamily. Rab family.</text>
</comment>
<keyword evidence="15" id="KW-0460">Magnesium</keyword>
<evidence type="ECO:0000256" key="5">
    <source>
        <dbReference type="ARBA" id="ARBA00004635"/>
    </source>
</evidence>
<evidence type="ECO:0000256" key="10">
    <source>
        <dbReference type="ARBA" id="ARBA00022490"/>
    </source>
</evidence>
<keyword evidence="29" id="KW-1185">Reference proteome</keyword>